<dbReference type="CDD" id="cd00093">
    <property type="entry name" value="HTH_XRE"/>
    <property type="match status" value="1"/>
</dbReference>
<dbReference type="GO" id="GO:0003700">
    <property type="term" value="F:DNA-binding transcription factor activity"/>
    <property type="evidence" value="ECO:0007669"/>
    <property type="project" value="TreeGrafter"/>
</dbReference>
<accession>A0A3S2VWW8</accession>
<protein>
    <submittedName>
        <fullName evidence="5">XRE family transcriptional regulator</fullName>
    </submittedName>
</protein>
<keyword evidence="2" id="KW-0238">DNA-binding</keyword>
<keyword evidence="6" id="KW-1185">Reference proteome</keyword>
<dbReference type="OrthoDB" id="1097442at2"/>
<evidence type="ECO:0000313" key="5">
    <source>
        <dbReference type="EMBL" id="RVT51313.1"/>
    </source>
</evidence>
<feature type="domain" description="HTH cro/C1-type" evidence="4">
    <location>
        <begin position="16"/>
        <end position="70"/>
    </location>
</feature>
<dbReference type="SUPFAM" id="SSF47413">
    <property type="entry name" value="lambda repressor-like DNA-binding domains"/>
    <property type="match status" value="1"/>
</dbReference>
<name>A0A3S2VWW8_9BURK</name>
<sequence length="93" mass="9964">MASRPASVQHRFGARVRELRLASGLTQEDLAEHCGLFRTYMSRIETGVANPTLAMIEALATSLGVSIAELFPEPEARPAARSAAKAGSRGKVR</sequence>
<keyword evidence="3" id="KW-0804">Transcription</keyword>
<evidence type="ECO:0000313" key="6">
    <source>
        <dbReference type="Proteomes" id="UP000288178"/>
    </source>
</evidence>
<dbReference type="PANTHER" id="PTHR46797:SF23">
    <property type="entry name" value="HTH-TYPE TRANSCRIPTIONAL REGULATOR SUTR"/>
    <property type="match status" value="1"/>
</dbReference>
<dbReference type="PROSITE" id="PS50943">
    <property type="entry name" value="HTH_CROC1"/>
    <property type="match status" value="1"/>
</dbReference>
<dbReference type="InterPro" id="IPR050807">
    <property type="entry name" value="TransReg_Diox_bact_type"/>
</dbReference>
<dbReference type="GO" id="GO:0005829">
    <property type="term" value="C:cytosol"/>
    <property type="evidence" value="ECO:0007669"/>
    <property type="project" value="TreeGrafter"/>
</dbReference>
<dbReference type="RefSeq" id="WP_128198315.1">
    <property type="nucleotide sequence ID" value="NZ_SACT01000003.1"/>
</dbReference>
<dbReference type="SMART" id="SM00530">
    <property type="entry name" value="HTH_XRE"/>
    <property type="match status" value="1"/>
</dbReference>
<dbReference type="PANTHER" id="PTHR46797">
    <property type="entry name" value="HTH-TYPE TRANSCRIPTIONAL REGULATOR"/>
    <property type="match status" value="1"/>
</dbReference>
<proteinExistence type="predicted"/>
<dbReference type="AlphaFoldDB" id="A0A3S2VWW8"/>
<dbReference type="EMBL" id="SACT01000003">
    <property type="protein sequence ID" value="RVT51313.1"/>
    <property type="molecule type" value="Genomic_DNA"/>
</dbReference>
<gene>
    <name evidence="5" type="ORF">ENE75_10735</name>
</gene>
<organism evidence="5 6">
    <name type="scientific">Rubrivivax albus</name>
    <dbReference type="NCBI Taxonomy" id="2499835"/>
    <lineage>
        <taxon>Bacteria</taxon>
        <taxon>Pseudomonadati</taxon>
        <taxon>Pseudomonadota</taxon>
        <taxon>Betaproteobacteria</taxon>
        <taxon>Burkholderiales</taxon>
        <taxon>Sphaerotilaceae</taxon>
        <taxon>Rubrivivax</taxon>
    </lineage>
</organism>
<comment type="caution">
    <text evidence="5">The sequence shown here is derived from an EMBL/GenBank/DDBJ whole genome shotgun (WGS) entry which is preliminary data.</text>
</comment>
<evidence type="ECO:0000259" key="4">
    <source>
        <dbReference type="PROSITE" id="PS50943"/>
    </source>
</evidence>
<dbReference type="InterPro" id="IPR010982">
    <property type="entry name" value="Lambda_DNA-bd_dom_sf"/>
</dbReference>
<evidence type="ECO:0000256" key="2">
    <source>
        <dbReference type="ARBA" id="ARBA00023125"/>
    </source>
</evidence>
<evidence type="ECO:0000256" key="1">
    <source>
        <dbReference type="ARBA" id="ARBA00023015"/>
    </source>
</evidence>
<evidence type="ECO:0000256" key="3">
    <source>
        <dbReference type="ARBA" id="ARBA00023163"/>
    </source>
</evidence>
<dbReference type="Proteomes" id="UP000288178">
    <property type="component" value="Unassembled WGS sequence"/>
</dbReference>
<dbReference type="Pfam" id="PF13560">
    <property type="entry name" value="HTH_31"/>
    <property type="match status" value="1"/>
</dbReference>
<dbReference type="GO" id="GO:0003677">
    <property type="term" value="F:DNA binding"/>
    <property type="evidence" value="ECO:0007669"/>
    <property type="project" value="UniProtKB-KW"/>
</dbReference>
<keyword evidence="1" id="KW-0805">Transcription regulation</keyword>
<dbReference type="InterPro" id="IPR001387">
    <property type="entry name" value="Cro/C1-type_HTH"/>
</dbReference>
<dbReference type="Gene3D" id="1.10.260.40">
    <property type="entry name" value="lambda repressor-like DNA-binding domains"/>
    <property type="match status" value="1"/>
</dbReference>
<reference evidence="5 6" key="1">
    <citation type="submission" date="2019-01" db="EMBL/GenBank/DDBJ databases">
        <authorList>
            <person name="Chen W.-M."/>
        </authorList>
    </citation>
    <scope>NUCLEOTIDE SEQUENCE [LARGE SCALE GENOMIC DNA]</scope>
    <source>
        <strain evidence="5 6">ICH-3</strain>
    </source>
</reference>